<dbReference type="Proteomes" id="UP000441586">
    <property type="component" value="Unassembled WGS sequence"/>
</dbReference>
<evidence type="ECO:0000313" key="2">
    <source>
        <dbReference type="Proteomes" id="UP000441586"/>
    </source>
</evidence>
<dbReference type="RefSeq" id="WP_158981862.1">
    <property type="nucleotide sequence ID" value="NZ_WSFO01000033.1"/>
</dbReference>
<dbReference type="AlphaFoldDB" id="A0A6A4R6K7"/>
<reference evidence="1 2" key="1">
    <citation type="submission" date="2019-12" db="EMBL/GenBank/DDBJ databases">
        <authorList>
            <person name="Zhang Y.-J."/>
        </authorList>
    </citation>
    <scope>NUCLEOTIDE SEQUENCE [LARGE SCALE GENOMIC DNA]</scope>
    <source>
        <strain evidence="1 2">H18S-6</strain>
    </source>
</reference>
<gene>
    <name evidence="1" type="ORF">GP644_23430</name>
</gene>
<dbReference type="EMBL" id="WSFO01000033">
    <property type="protein sequence ID" value="KAE9624476.1"/>
    <property type="molecule type" value="Genomic_DNA"/>
</dbReference>
<comment type="caution">
    <text evidence="1">The sequence shown here is derived from an EMBL/GenBank/DDBJ whole genome shotgun (WGS) entry which is preliminary data.</text>
</comment>
<name>A0A6A4R6K7_9RHOB</name>
<protein>
    <submittedName>
        <fullName evidence="1">Uncharacterized protein</fullName>
    </submittedName>
</protein>
<evidence type="ECO:0000313" key="1">
    <source>
        <dbReference type="EMBL" id="KAE9624476.1"/>
    </source>
</evidence>
<organism evidence="1 2">
    <name type="scientific">Parasedimentitalea maritima</name>
    <dbReference type="NCBI Taxonomy" id="2578117"/>
    <lineage>
        <taxon>Bacteria</taxon>
        <taxon>Pseudomonadati</taxon>
        <taxon>Pseudomonadota</taxon>
        <taxon>Alphaproteobacteria</taxon>
        <taxon>Rhodobacterales</taxon>
        <taxon>Paracoccaceae</taxon>
        <taxon>Parasedimentitalea</taxon>
    </lineage>
</organism>
<proteinExistence type="predicted"/>
<sequence>MAQRDADDVIAELRCELARARVKLRASQAREQAQREALAPFAIAWPLQRAKVIISQPEGLLSSQRLELLAMQPFHTITVRGSTQRVHITLTGEHLKDAFDAIAQGNDA</sequence>
<accession>A0A6A4R6K7</accession>